<dbReference type="RefSeq" id="WP_114589844.1">
    <property type="nucleotide sequence ID" value="NZ_CP031165.1"/>
</dbReference>
<accession>A0A346XRX8</accession>
<sequence>MTRNENTYVEIDSDELAAWITVRTGLPLSMVEAVLDLKLEYMVAMGLVDGTGVELTHYDPADFGGNDDVVDHGLLAKDAEKFFGIPAEDAERVLDQELDYLDEAGLVTAEEETPQYGFEFLSQPYCTFNREERNAVASLYALLLREENLQRLGDALSVHGLTYDPSAGDTEVFVEFALLRDWWHRNPDETLRREFVIDAVRPPDAEALRHCSVLDFNTRFGVAGKVSTTFIQSPSRWSLPAMDQARRVDGGGPLDNETLMRACMVKWAFNIKPDLVVLARDRAICLEAKLESGLASYPTSAADKTVFSERGLDRVGQLDLQRFLFTDVLERDTTFALLSVKGDDHAGYRGLAWRPFVQRLDFDGMPKFFENWIHHLPDAGT</sequence>
<reference evidence="1 2" key="1">
    <citation type="submission" date="2018-09" db="EMBL/GenBank/DDBJ databases">
        <title>Complete genome sequence of Euzebya sp. DY32-46 isolated from seawater of Pacific Ocean.</title>
        <authorList>
            <person name="Xu L."/>
            <person name="Wu Y.-H."/>
            <person name="Xu X.-W."/>
        </authorList>
    </citation>
    <scope>NUCLEOTIDE SEQUENCE [LARGE SCALE GENOMIC DNA]</scope>
    <source>
        <strain evidence="1 2">DY32-46</strain>
    </source>
</reference>
<dbReference type="OrthoDB" id="9429440at2"/>
<organism evidence="1 2">
    <name type="scientific">Euzebya pacifica</name>
    <dbReference type="NCBI Taxonomy" id="1608957"/>
    <lineage>
        <taxon>Bacteria</taxon>
        <taxon>Bacillati</taxon>
        <taxon>Actinomycetota</taxon>
        <taxon>Nitriliruptoria</taxon>
        <taxon>Euzebyales</taxon>
    </lineage>
</organism>
<gene>
    <name evidence="1" type="ORF">DVS28_a0268</name>
</gene>
<protein>
    <submittedName>
        <fullName evidence="1">Uncharacterized protein</fullName>
    </submittedName>
</protein>
<dbReference type="Proteomes" id="UP000264006">
    <property type="component" value="Chromosome"/>
</dbReference>
<evidence type="ECO:0000313" key="2">
    <source>
        <dbReference type="Proteomes" id="UP000264006"/>
    </source>
</evidence>
<dbReference type="EMBL" id="CP031165">
    <property type="protein sequence ID" value="AXV04975.1"/>
    <property type="molecule type" value="Genomic_DNA"/>
</dbReference>
<proteinExistence type="predicted"/>
<dbReference type="AlphaFoldDB" id="A0A346XRX8"/>
<evidence type="ECO:0000313" key="1">
    <source>
        <dbReference type="EMBL" id="AXV04975.1"/>
    </source>
</evidence>
<dbReference type="KEGG" id="euz:DVS28_a0268"/>
<keyword evidence="2" id="KW-1185">Reference proteome</keyword>
<name>A0A346XRX8_9ACTN</name>